<proteinExistence type="inferred from homology"/>
<dbReference type="GO" id="GO:0003723">
    <property type="term" value="F:RNA binding"/>
    <property type="evidence" value="ECO:0007669"/>
    <property type="project" value="InterPro"/>
</dbReference>
<feature type="repeat" description="PPR" evidence="3">
    <location>
        <begin position="402"/>
        <end position="436"/>
    </location>
</feature>
<evidence type="ECO:0000256" key="1">
    <source>
        <dbReference type="ARBA" id="ARBA00006643"/>
    </source>
</evidence>
<dbReference type="Proteomes" id="UP001345219">
    <property type="component" value="Chromosome 9"/>
</dbReference>
<dbReference type="Pfam" id="PF01535">
    <property type="entry name" value="PPR"/>
    <property type="match status" value="5"/>
</dbReference>
<feature type="repeat" description="PPR" evidence="3">
    <location>
        <begin position="574"/>
        <end position="604"/>
    </location>
</feature>
<dbReference type="Pfam" id="PF13041">
    <property type="entry name" value="PPR_2"/>
    <property type="match status" value="4"/>
</dbReference>
<dbReference type="InterPro" id="IPR011990">
    <property type="entry name" value="TPR-like_helical_dom_sf"/>
</dbReference>
<keyword evidence="2" id="KW-0677">Repeat</keyword>
<protein>
    <recommendedName>
        <fullName evidence="4">DYW domain-containing protein</fullName>
    </recommendedName>
</protein>
<dbReference type="Pfam" id="PF14432">
    <property type="entry name" value="DYW_deaminase"/>
    <property type="match status" value="1"/>
</dbReference>
<feature type="repeat" description="PPR" evidence="3">
    <location>
        <begin position="301"/>
        <end position="335"/>
    </location>
</feature>
<feature type="repeat" description="PPR" evidence="3">
    <location>
        <begin position="640"/>
        <end position="674"/>
    </location>
</feature>
<evidence type="ECO:0000256" key="3">
    <source>
        <dbReference type="PROSITE-ProRule" id="PRU00708"/>
    </source>
</evidence>
<dbReference type="InterPro" id="IPR002885">
    <property type="entry name" value="PPR_rpt"/>
</dbReference>
<reference evidence="5 6" key="1">
    <citation type="journal article" date="2023" name="Hortic Res">
        <title>Pangenome of water caltrop reveals structural variations and asymmetric subgenome divergence after allopolyploidization.</title>
        <authorList>
            <person name="Zhang X."/>
            <person name="Chen Y."/>
            <person name="Wang L."/>
            <person name="Yuan Y."/>
            <person name="Fang M."/>
            <person name="Shi L."/>
            <person name="Lu R."/>
            <person name="Comes H.P."/>
            <person name="Ma Y."/>
            <person name="Chen Y."/>
            <person name="Huang G."/>
            <person name="Zhou Y."/>
            <person name="Zheng Z."/>
            <person name="Qiu Y."/>
        </authorList>
    </citation>
    <scope>NUCLEOTIDE SEQUENCE [LARGE SCALE GENOMIC DNA]</scope>
    <source>
        <tissue evidence="5">Roots</tissue>
    </source>
</reference>
<dbReference type="FunFam" id="1.25.40.10:FF:000073">
    <property type="entry name" value="Pentatricopeptide repeat-containing protein chloroplastic"/>
    <property type="match status" value="1"/>
</dbReference>
<dbReference type="FunFam" id="1.25.40.10:FF:000452">
    <property type="entry name" value="pentatricopeptide repeat-containing protein At2g03880, mitochondrial"/>
    <property type="match status" value="1"/>
</dbReference>
<dbReference type="NCBIfam" id="TIGR00756">
    <property type="entry name" value="PPR"/>
    <property type="match status" value="7"/>
</dbReference>
<dbReference type="EMBL" id="JAXIOK010000022">
    <property type="protein sequence ID" value="KAK4744626.1"/>
    <property type="molecule type" value="Genomic_DNA"/>
</dbReference>
<evidence type="ECO:0000259" key="4">
    <source>
        <dbReference type="Pfam" id="PF14432"/>
    </source>
</evidence>
<dbReference type="FunFam" id="1.25.40.10:FF:000353">
    <property type="entry name" value="Pentatricopeptide repeat-containing protein At4g39530"/>
    <property type="match status" value="1"/>
</dbReference>
<dbReference type="GO" id="GO:0008270">
    <property type="term" value="F:zinc ion binding"/>
    <property type="evidence" value="ECO:0007669"/>
    <property type="project" value="InterPro"/>
</dbReference>
<dbReference type="PANTHER" id="PTHR47926">
    <property type="entry name" value="PENTATRICOPEPTIDE REPEAT-CONTAINING PROTEIN"/>
    <property type="match status" value="1"/>
</dbReference>
<dbReference type="InterPro" id="IPR046848">
    <property type="entry name" value="E_motif"/>
</dbReference>
<evidence type="ECO:0000256" key="2">
    <source>
        <dbReference type="ARBA" id="ARBA00022737"/>
    </source>
</evidence>
<organism evidence="5 6">
    <name type="scientific">Trapa incisa</name>
    <dbReference type="NCBI Taxonomy" id="236973"/>
    <lineage>
        <taxon>Eukaryota</taxon>
        <taxon>Viridiplantae</taxon>
        <taxon>Streptophyta</taxon>
        <taxon>Embryophyta</taxon>
        <taxon>Tracheophyta</taxon>
        <taxon>Spermatophyta</taxon>
        <taxon>Magnoliopsida</taxon>
        <taxon>eudicotyledons</taxon>
        <taxon>Gunneridae</taxon>
        <taxon>Pentapetalae</taxon>
        <taxon>rosids</taxon>
        <taxon>malvids</taxon>
        <taxon>Myrtales</taxon>
        <taxon>Lythraceae</taxon>
        <taxon>Trapa</taxon>
    </lineage>
</organism>
<dbReference type="Pfam" id="PF20431">
    <property type="entry name" value="E_motif"/>
    <property type="match status" value="1"/>
</dbReference>
<name>A0AAN7GFD0_9MYRT</name>
<gene>
    <name evidence="5" type="ORF">SAY87_010938</name>
</gene>
<comment type="caution">
    <text evidence="5">The sequence shown here is derived from an EMBL/GenBank/DDBJ whole genome shotgun (WGS) entry which is preliminary data.</text>
</comment>
<feature type="repeat" description="PPR" evidence="3">
    <location>
        <begin position="200"/>
        <end position="234"/>
    </location>
</feature>
<comment type="similarity">
    <text evidence="1">Belongs to the PPR family. PCMP-H subfamily.</text>
</comment>
<dbReference type="FunFam" id="1.25.40.10:FF:001093">
    <property type="entry name" value="Pentatricopeptide repeat-containing protein At2g34400"/>
    <property type="match status" value="1"/>
</dbReference>
<dbReference type="InterPro" id="IPR032867">
    <property type="entry name" value="DYW_dom"/>
</dbReference>
<dbReference type="Gene3D" id="1.25.40.10">
    <property type="entry name" value="Tetratricopeptide repeat domain"/>
    <property type="match status" value="5"/>
</dbReference>
<accession>A0AAN7GFD0</accession>
<feature type="repeat" description="PPR" evidence="3">
    <location>
        <begin position="503"/>
        <end position="537"/>
    </location>
</feature>
<sequence>MVLRGNPRFRSFPIPAPRCPREAAFYASSMVSAASSLYESNCILRELSGAGQIDDARNVFDGMLRRDEYSWNTMIGAYTGSGRLAEARSLFEMVPTKSSITWSSLISGYSRFGHEDEAFRLFKKMQLEGQKPSQFTLGSILRACSILGLLRQGEQVHGYTIKTGFNHNDFVVTGLVDMYAKCKLILEAEYLFETVRERSNPVLWTAMLTGYSQSGDGFRAMECFRYMVLKGIQPNQYTFPSILTACGVVSASDFGAQVHSCIIRSGYVTNSFVQSALIDMYSKSGNLRSAKMVLDAMEVDDIVSWNSIIVGFVRHGFVREALTLFKEMHERGIKIDDFTYPSILNSFASSEDLKSAKSIHCMIIKNGFEAYKLVNNAVIDMYAKQNSMKSALKVFSNMPNRDIISWTSVVTGYAFNGSYEEAIRLYCDMRISEIDPDEIILSNILSSCAELTSLELGQQLHVDFIKSGIGSSISVDNSLVTMYAKCGSIEEAKLVFDSMEARNVISWTALIVGYAQNGKAKESLDLYHEMTYFGLKPDYVTFIGVLFACSHAGLVESGRQFFDLMVNFYRIKPGPEHYSCIIDLLGRSGRLKEAEDLLNRMTEEPDATVWKALLGACRAHKNLEMGERAAEKLFMLEPMNAMPYVLLANMYFSANRLEDAAKLWKIMKSRGITKEPGLSWIELNSKVHTFTSEDRAHPEMKEIYLKVDEVISSIKKAGYVPDINFALHDVDEKGREHGLAYHSEKLAVAFGLMVLPHGGPIRIFKNLRVCGDCHAAMKFVSVVFNRHIILRDSNCFHHFKEGKCSCGDYW</sequence>
<dbReference type="SUPFAM" id="SSF48452">
    <property type="entry name" value="TPR-like"/>
    <property type="match status" value="1"/>
</dbReference>
<dbReference type="GO" id="GO:0009451">
    <property type="term" value="P:RNA modification"/>
    <property type="evidence" value="ECO:0007669"/>
    <property type="project" value="InterPro"/>
</dbReference>
<dbReference type="PANTHER" id="PTHR47926:SF517">
    <property type="entry name" value="TETRATRICOPEPTIDE REPEAT-LIKE SUPERFAMILY PROTEIN"/>
    <property type="match status" value="1"/>
</dbReference>
<evidence type="ECO:0000313" key="6">
    <source>
        <dbReference type="Proteomes" id="UP001345219"/>
    </source>
</evidence>
<feature type="domain" description="DYW" evidence="4">
    <location>
        <begin position="718"/>
        <end position="810"/>
    </location>
</feature>
<feature type="repeat" description="PPR" evidence="3">
    <location>
        <begin position="98"/>
        <end position="132"/>
    </location>
</feature>
<dbReference type="PROSITE" id="PS51375">
    <property type="entry name" value="PPR"/>
    <property type="match status" value="8"/>
</dbReference>
<dbReference type="InterPro" id="IPR046960">
    <property type="entry name" value="PPR_At4g14850-like_plant"/>
</dbReference>
<dbReference type="AlphaFoldDB" id="A0AAN7GFD0"/>
<feature type="repeat" description="PPR" evidence="3">
    <location>
        <begin position="67"/>
        <end position="97"/>
    </location>
</feature>
<evidence type="ECO:0000313" key="5">
    <source>
        <dbReference type="EMBL" id="KAK4744626.1"/>
    </source>
</evidence>
<keyword evidence="6" id="KW-1185">Reference proteome</keyword>